<reference evidence="4 5" key="1">
    <citation type="submission" date="2024-09" db="EMBL/GenBank/DDBJ databases">
        <authorList>
            <person name="Sun Q."/>
            <person name="Mori K."/>
        </authorList>
    </citation>
    <scope>NUCLEOTIDE SEQUENCE [LARGE SCALE GENOMIC DNA]</scope>
    <source>
        <strain evidence="4 5">CCM 7539</strain>
    </source>
</reference>
<dbReference type="RefSeq" id="WP_382371184.1">
    <property type="nucleotide sequence ID" value="NZ_JBHLWB010000008.1"/>
</dbReference>
<name>A0ABV6H292_9PAST</name>
<dbReference type="Gene3D" id="2.40.128.130">
    <property type="entry name" value="Autotransporter beta-domain"/>
    <property type="match status" value="1"/>
</dbReference>
<feature type="region of interest" description="Disordered" evidence="2">
    <location>
        <begin position="1120"/>
        <end position="1140"/>
    </location>
</feature>
<dbReference type="InterPro" id="IPR024973">
    <property type="entry name" value="ESPR"/>
</dbReference>
<comment type="caution">
    <text evidence="4">The sequence shown here is derived from an EMBL/GenBank/DDBJ whole genome shotgun (WGS) entry which is preliminary data.</text>
</comment>
<proteinExistence type="predicted"/>
<dbReference type="Pfam" id="PF03797">
    <property type="entry name" value="Autotransporter"/>
    <property type="match status" value="1"/>
</dbReference>
<evidence type="ECO:0000313" key="5">
    <source>
        <dbReference type="Proteomes" id="UP001589767"/>
    </source>
</evidence>
<accession>A0ABV6H292</accession>
<dbReference type="NCBIfam" id="TIGR02601">
    <property type="entry name" value="autotrns_rpt"/>
    <property type="match status" value="2"/>
</dbReference>
<evidence type="ECO:0000313" key="4">
    <source>
        <dbReference type="EMBL" id="MFC0309598.1"/>
    </source>
</evidence>
<dbReference type="SMART" id="SM00869">
    <property type="entry name" value="Autotransporter"/>
    <property type="match status" value="1"/>
</dbReference>
<dbReference type="InterPro" id="IPR005546">
    <property type="entry name" value="Autotransporte_beta"/>
</dbReference>
<keyword evidence="5" id="KW-1185">Reference proteome</keyword>
<dbReference type="SUPFAM" id="SSF51126">
    <property type="entry name" value="Pectin lyase-like"/>
    <property type="match status" value="2"/>
</dbReference>
<dbReference type="InterPro" id="IPR011050">
    <property type="entry name" value="Pectin_lyase_fold/virulence"/>
</dbReference>
<keyword evidence="1" id="KW-0732">Signal</keyword>
<evidence type="ECO:0000259" key="3">
    <source>
        <dbReference type="PROSITE" id="PS51208"/>
    </source>
</evidence>
<feature type="compositionally biased region" description="Polar residues" evidence="2">
    <location>
        <begin position="1288"/>
        <end position="1301"/>
    </location>
</feature>
<dbReference type="PROSITE" id="PS51208">
    <property type="entry name" value="AUTOTRANSPORTER"/>
    <property type="match status" value="1"/>
</dbReference>
<dbReference type="InterPro" id="IPR036709">
    <property type="entry name" value="Autotransporte_beta_dom_sf"/>
</dbReference>
<dbReference type="InterPro" id="IPR012332">
    <property type="entry name" value="Autotransporter_pectin_lyase_C"/>
</dbReference>
<protein>
    <submittedName>
        <fullName evidence="4">Autotransporter domain-containing protein</fullName>
    </submittedName>
</protein>
<evidence type="ECO:0000256" key="2">
    <source>
        <dbReference type="SAM" id="MobiDB-lite"/>
    </source>
</evidence>
<dbReference type="Gene3D" id="2.160.20.20">
    <property type="match status" value="1"/>
</dbReference>
<evidence type="ECO:0000256" key="1">
    <source>
        <dbReference type="ARBA" id="ARBA00022729"/>
    </source>
</evidence>
<dbReference type="InterPro" id="IPR013425">
    <property type="entry name" value="Autotrns_rpt"/>
</dbReference>
<dbReference type="Pfam" id="PF13018">
    <property type="entry name" value="ESPR"/>
    <property type="match status" value="1"/>
</dbReference>
<dbReference type="SUPFAM" id="SSF103515">
    <property type="entry name" value="Autotransporter"/>
    <property type="match status" value="1"/>
</dbReference>
<sequence length="1796" mass="187237">MNKFYRVIWNASLGVWQCVSELSRAKGKSSVSKITPLQHINNIKKQSVFILKPLTLIVLLGLSNQSVATEYSSSTEFFSSSPSTLHASNGETISAHVLRNGDSLTFNQDGTFYNNTVSESNNSDTNRFIYFHSTNSSNPSKIIIAPNVVISDKNTVKVVGTDHTNGYKNYQVSTLRGGIQAKDGRVYLDMDVNGTFNMLVNTERQDKDYDFVSSAGPSGFSNYASHVINLNIKNGGTLSSNANVGFAHTNKQKVNGTGTLIEPPKHLEYITINAEEGSTVNLNNVDENRTTYIGTYTYGATVFNAKGGNVTLGNDTILSYAGAKGVLNVSSGNVNVNNNLYLGKQHNFNNFNYGNAIINVSAGTLRVGSASDSAENNTGITISTSSSLKAARIYLSGEGILETSSITRESTGGNEQEILIALNGGTLKISDDKKELFAGINSSTDTSGKNTGVLLGAGNTKFEIAAGKTVKQASTAAFLNMNVANLNQDSSLANTSPLTLHGCIQDNCYGDLFAVTSRLVMPKTENSQAGTFTKTGAGNLILTANNQQTGDIVVESGTLQAGSGTDGEDGTFGAAGNGSITIADGATLAVKRLTEYNLDKQINAKEGQQGGSLSQNGTGKLTLTYQGTNTVKDLIVNDGELDISTGNTLNSQTASINNGKLKVSGTLNNAGTLAIGDGKAKPNTDEMTNTAQFEVAGTATIDGAITVKADGKFDNSGTTTANSTLTVEGGNINVTAGTLAAKQGATVNGGNVAISGGKLDATGKDITLNKGSLALSGSGALDAKNIKSDKALSDTSDNASISVGTGSSLNLSPANGEKLFDGFDTSDEMGDSIQVDGTLNVSVVDGATVEQNDTAGITGNGTFNKNGNGTLDLKAENTFDNVNVKDGKLNVSNDLTVNEKMTVEGDTVDISAEVSAKDIDLKGGTVTVKDGGDVTATNSAALNGGNLTIDAANEDDEDSVGGSFTVGSVNDYKPLQVNKGALTVNGELNVGNITSDPAQQNDTSDNATITVGDKGTLNISPSDNATLFEGLDTSEAGGDSIKVNGTLNLNVKEDKKLTQNQAASITKDDDAKSVINKLGEGDLALTAENNAVDTLNVYDGDVAVEAGSTLDAATINVEKVTPEVDEDDEENANMHIPEPSLTIAGTAKASDGINNQGGTITVEGDQANLSTEGKVTMDGGTLDVKQGALSAKNIVAGEQDADDALASTINIENGAKVSLSPTDPNEKLFAGLNTKSAEENNGTAGKDSIKLNGELEVNVADNTTIQQDENAGFSGTGTLSKKGEGTLEISNKNPNFTGKTNVNDGKLAITNGGDLAGSQVTVNPNATLSVDENGTKLGSLTVEKNGNVEIGVTPDKVGTLDVKNDVNLNGGTLTLNTKNINRVEDLDTSNILGAITAGGNLTGTFDDIKDTSNLFNFTPNYTPNGLTFTPTYEKDSLVDIASERGLTRALGAAKVLDRLFKNNSSDPLAKLFYGIKDDNESVAALLSVLPTLSTSQIVADSSKQLATLADNYQQCDAHENLDGNPVWVKPFHSQRQQHQYKGASGYYDESYGFGIGMERCYNGNRFGVMLGYVEDSAVSRESPSAQSVNSKTVQAGIYGNTPLAGDLALDYKAGVGYSKVDTERKFSFVGNTASASYGNKIAYAGLGLTLPSTLSDTVRLESYARLDYHLVRNNAYAEKGAGILNLHADAGSFETMTSEVGVKVKVQVAPNLLVGANANVGYNLMAEPASVRASFQGAKDKSFVTEGAQENRLSTGAGVSVDYKLSPLASLSVGYDVSSRKGSVEQTPSVSFKMVF</sequence>
<dbReference type="Proteomes" id="UP001589767">
    <property type="component" value="Unassembled WGS sequence"/>
</dbReference>
<feature type="region of interest" description="Disordered" evidence="2">
    <location>
        <begin position="1266"/>
        <end position="1301"/>
    </location>
</feature>
<organism evidence="4 5">
    <name type="scientific">Gallibacterium trehalosifermentans</name>
    <dbReference type="NCBI Taxonomy" id="516935"/>
    <lineage>
        <taxon>Bacteria</taxon>
        <taxon>Pseudomonadati</taxon>
        <taxon>Pseudomonadota</taxon>
        <taxon>Gammaproteobacteria</taxon>
        <taxon>Pasteurellales</taxon>
        <taxon>Pasteurellaceae</taxon>
        <taxon>Gallibacterium</taxon>
    </lineage>
</organism>
<feature type="domain" description="Autotransporter" evidence="3">
    <location>
        <begin position="1519"/>
        <end position="1796"/>
    </location>
</feature>
<dbReference type="Pfam" id="PF12951">
    <property type="entry name" value="PATR"/>
    <property type="match status" value="3"/>
</dbReference>
<dbReference type="EMBL" id="JBHLWB010000008">
    <property type="protein sequence ID" value="MFC0309598.1"/>
    <property type="molecule type" value="Genomic_DNA"/>
</dbReference>
<gene>
    <name evidence="4" type="ORF">ACFFHK_07765</name>
</gene>